<protein>
    <submittedName>
        <fullName evidence="3">Uncharacterized protein LOC106167209</fullName>
    </submittedName>
</protein>
<dbReference type="GeneID" id="106167209"/>
<dbReference type="Proteomes" id="UP000085678">
    <property type="component" value="Unplaced"/>
</dbReference>
<dbReference type="RefSeq" id="XP_013401386.1">
    <property type="nucleotide sequence ID" value="XM_013545932.1"/>
</dbReference>
<evidence type="ECO:0000313" key="3">
    <source>
        <dbReference type="RefSeq" id="XP_013401386.1"/>
    </source>
</evidence>
<proteinExistence type="predicted"/>
<gene>
    <name evidence="3" type="primary">LOC106167209</name>
</gene>
<keyword evidence="2" id="KW-1185">Reference proteome</keyword>
<feature type="region of interest" description="Disordered" evidence="1">
    <location>
        <begin position="75"/>
        <end position="122"/>
    </location>
</feature>
<evidence type="ECO:0000256" key="1">
    <source>
        <dbReference type="SAM" id="MobiDB-lite"/>
    </source>
</evidence>
<organism evidence="2 3">
    <name type="scientific">Lingula anatina</name>
    <name type="common">Brachiopod</name>
    <name type="synonym">Lingula unguis</name>
    <dbReference type="NCBI Taxonomy" id="7574"/>
    <lineage>
        <taxon>Eukaryota</taxon>
        <taxon>Metazoa</taxon>
        <taxon>Spiralia</taxon>
        <taxon>Lophotrochozoa</taxon>
        <taxon>Brachiopoda</taxon>
        <taxon>Linguliformea</taxon>
        <taxon>Lingulata</taxon>
        <taxon>Lingulida</taxon>
        <taxon>Linguloidea</taxon>
        <taxon>Lingulidae</taxon>
        <taxon>Lingula</taxon>
    </lineage>
</organism>
<dbReference type="KEGG" id="lak:106167209"/>
<evidence type="ECO:0000313" key="2">
    <source>
        <dbReference type="Proteomes" id="UP000085678"/>
    </source>
</evidence>
<feature type="region of interest" description="Disordered" evidence="1">
    <location>
        <begin position="33"/>
        <end position="56"/>
    </location>
</feature>
<dbReference type="AlphaFoldDB" id="A0A1S3ITX4"/>
<name>A0A1S3ITX4_LINAN</name>
<reference evidence="3" key="1">
    <citation type="submission" date="2025-08" db="UniProtKB">
        <authorList>
            <consortium name="RefSeq"/>
        </authorList>
    </citation>
    <scope>IDENTIFICATION</scope>
    <source>
        <tissue evidence="3">Gonads</tissue>
    </source>
</reference>
<accession>A0A1S3ITX4</accession>
<dbReference type="InParanoid" id="A0A1S3ITX4"/>
<sequence length="159" mass="18112">MSCFEPLTNRFTNVLRIARGRVGNAYQYVRQRLRRRRPRVGVDPQGTPPPVRPQQGRLSKFKDELSNKRTLKKAGLQTVGKPQEGASGTAWEVVDKDARPKTAMPKRLARPTTAMRKDAEELKKREEAAIERRRESMVQHAAAIRKKLGKAADVNFFFS</sequence>